<dbReference type="InterPro" id="IPR020568">
    <property type="entry name" value="Ribosomal_Su5_D2-typ_SF"/>
</dbReference>
<dbReference type="InterPro" id="IPR025158">
    <property type="entry name" value="Mg_chelat-rel_C"/>
</dbReference>
<dbReference type="GO" id="GO:0003677">
    <property type="term" value="F:DNA binding"/>
    <property type="evidence" value="ECO:0007669"/>
    <property type="project" value="InterPro"/>
</dbReference>
<protein>
    <submittedName>
        <fullName evidence="5">ATPase AAA</fullName>
    </submittedName>
</protein>
<dbReference type="InterPro" id="IPR045006">
    <property type="entry name" value="CHLI-like"/>
</dbReference>
<dbReference type="SUPFAM" id="SSF54211">
    <property type="entry name" value="Ribosomal protein S5 domain 2-like"/>
    <property type="match status" value="1"/>
</dbReference>
<dbReference type="InterPro" id="IPR014721">
    <property type="entry name" value="Ribsml_uS5_D2-typ_fold_subgr"/>
</dbReference>
<proteinExistence type="inferred from homology"/>
<keyword evidence="3" id="KW-0067">ATP-binding</keyword>
<dbReference type="PRINTS" id="PR01657">
    <property type="entry name" value="MCMFAMILY"/>
</dbReference>
<feature type="domain" description="AAA+ ATPase" evidence="4">
    <location>
        <begin position="226"/>
        <end position="409"/>
    </location>
</feature>
<dbReference type="Pfam" id="PF13541">
    <property type="entry name" value="ChlI"/>
    <property type="match status" value="1"/>
</dbReference>
<accession>A0A430FIP0</accession>
<keyword evidence="6" id="KW-1185">Reference proteome</keyword>
<comment type="caution">
    <text evidence="5">The sequence shown here is derived from an EMBL/GenBank/DDBJ whole genome shotgun (WGS) entry which is preliminary data.</text>
</comment>
<sequence>MRIGTTLSVGLNGLKAFTVSMQAYISPGLPYFSIIGLPDTSLSEARERVKSACASAGFSWPETRVTVNLSPASLPKSGAAHDLAIAASVLCAGGAIPHDSLADTLVLGELKLDGTVLPVAGLLPILLHARNSGITRAFIPQGNLEESELVPDIDVVPVRHVGELIEHMGGKASYRIPDNPYELRMPSFDDPLNGEMADGTSTTGLDMDQVMGQEHTKWALEVAAAGGHHVIMVGPPGAGKTMLASRLPTIMPPMNERQQLEVASIRSLCGTLTEYGITDVPPYEAPHHTASVAALVGGGSGMARPGAITRAHNGVLFMDEAPEFPPRVLQTIREPLETGYVAISRSKGNAHYPARFQLVMAANPCPCGFGWGTGEKCVCSVKERTRYWNRLSGPILDRIDIQITVPPIATFVPISETPAESSATIRARVVEARNAAAERYRFEDWPCNAKASGEWLRRNTSGKALIPLSRAVEQQRLSLRGADRALRLAWTLADVDGRTSPNAQDVSSGIALRTRLR</sequence>
<evidence type="ECO:0000313" key="5">
    <source>
        <dbReference type="EMBL" id="RSX52706.1"/>
    </source>
</evidence>
<dbReference type="Gene3D" id="3.40.50.300">
    <property type="entry name" value="P-loop containing nucleotide triphosphate hydrolases"/>
    <property type="match status" value="1"/>
</dbReference>
<dbReference type="Proteomes" id="UP000288607">
    <property type="component" value="Unassembled WGS sequence"/>
</dbReference>
<dbReference type="SMART" id="SM00382">
    <property type="entry name" value="AAA"/>
    <property type="match status" value="1"/>
</dbReference>
<evidence type="ECO:0000313" key="6">
    <source>
        <dbReference type="Proteomes" id="UP000288607"/>
    </source>
</evidence>
<dbReference type="OrthoDB" id="9813147at2"/>
<dbReference type="RefSeq" id="WP_126029342.1">
    <property type="nucleotide sequence ID" value="NZ_JAFEJY010000001.1"/>
</dbReference>
<dbReference type="InterPro" id="IPR003593">
    <property type="entry name" value="AAA+_ATPase"/>
</dbReference>
<evidence type="ECO:0000256" key="3">
    <source>
        <dbReference type="ARBA" id="ARBA00022840"/>
    </source>
</evidence>
<dbReference type="PANTHER" id="PTHR32039:SF7">
    <property type="entry name" value="COMPETENCE PROTEIN COMM"/>
    <property type="match status" value="1"/>
</dbReference>
<evidence type="ECO:0000256" key="2">
    <source>
        <dbReference type="ARBA" id="ARBA00022741"/>
    </source>
</evidence>
<dbReference type="GO" id="GO:0005524">
    <property type="term" value="F:ATP binding"/>
    <property type="evidence" value="ECO:0007669"/>
    <property type="project" value="UniProtKB-KW"/>
</dbReference>
<dbReference type="EMBL" id="QXGJ01000001">
    <property type="protein sequence ID" value="RSX52706.1"/>
    <property type="molecule type" value="Genomic_DNA"/>
</dbReference>
<gene>
    <name evidence="5" type="ORF">D2E23_0434</name>
</gene>
<dbReference type="Pfam" id="PF01078">
    <property type="entry name" value="Mg_chelatase"/>
    <property type="match status" value="1"/>
</dbReference>
<dbReference type="Pfam" id="PF13335">
    <property type="entry name" value="Mg_chelatase_C"/>
    <property type="match status" value="1"/>
</dbReference>
<dbReference type="PANTHER" id="PTHR32039">
    <property type="entry name" value="MAGNESIUM-CHELATASE SUBUNIT CHLI"/>
    <property type="match status" value="1"/>
</dbReference>
<dbReference type="AlphaFoldDB" id="A0A430FIP0"/>
<dbReference type="InterPro" id="IPR001208">
    <property type="entry name" value="MCM_dom"/>
</dbReference>
<dbReference type="SUPFAM" id="SSF52540">
    <property type="entry name" value="P-loop containing nucleoside triphosphate hydrolases"/>
    <property type="match status" value="1"/>
</dbReference>
<dbReference type="InterPro" id="IPR027417">
    <property type="entry name" value="P-loop_NTPase"/>
</dbReference>
<dbReference type="NCBIfam" id="TIGR00368">
    <property type="entry name" value="YifB family Mg chelatase-like AAA ATPase"/>
    <property type="match status" value="1"/>
</dbReference>
<evidence type="ECO:0000256" key="1">
    <source>
        <dbReference type="ARBA" id="ARBA00006354"/>
    </source>
</evidence>
<dbReference type="Gene3D" id="3.30.230.10">
    <property type="match status" value="1"/>
</dbReference>
<reference evidence="5 6" key="1">
    <citation type="submission" date="2018-09" db="EMBL/GenBank/DDBJ databases">
        <title>Characterization of the phylogenetic diversity of five novel species belonging to the genus Bifidobacterium.</title>
        <authorList>
            <person name="Lugli G.A."/>
            <person name="Duranti S."/>
            <person name="Milani C."/>
        </authorList>
    </citation>
    <scope>NUCLEOTIDE SEQUENCE [LARGE SCALE GENOMIC DNA]</scope>
    <source>
        <strain evidence="5 6">2028B</strain>
    </source>
</reference>
<comment type="similarity">
    <text evidence="1">Belongs to the Mg-chelatase subunits D/I family. ComM subfamily.</text>
</comment>
<keyword evidence="2" id="KW-0547">Nucleotide-binding</keyword>
<dbReference type="CDD" id="cd00009">
    <property type="entry name" value="AAA"/>
    <property type="match status" value="1"/>
</dbReference>
<evidence type="ECO:0000259" key="4">
    <source>
        <dbReference type="SMART" id="SM00382"/>
    </source>
</evidence>
<dbReference type="InterPro" id="IPR004482">
    <property type="entry name" value="Mg_chelat-rel"/>
</dbReference>
<name>A0A430FIP0_9BIFI</name>
<organism evidence="5 6">
    <name type="scientific">Bifidobacterium callimiconis</name>
    <dbReference type="NCBI Taxonomy" id="2306973"/>
    <lineage>
        <taxon>Bacteria</taxon>
        <taxon>Bacillati</taxon>
        <taxon>Actinomycetota</taxon>
        <taxon>Actinomycetes</taxon>
        <taxon>Bifidobacteriales</taxon>
        <taxon>Bifidobacteriaceae</taxon>
        <taxon>Bifidobacterium</taxon>
    </lineage>
</organism>
<dbReference type="InterPro" id="IPR000523">
    <property type="entry name" value="Mg_chelatse_chII-like_cat_dom"/>
</dbReference>